<dbReference type="InterPro" id="IPR000971">
    <property type="entry name" value="Globin"/>
</dbReference>
<comment type="cofactor">
    <cofactor evidence="1">
        <name>heme b</name>
        <dbReference type="ChEBI" id="CHEBI:60344"/>
    </cofactor>
</comment>
<keyword evidence="15" id="KW-0520">NAD</keyword>
<evidence type="ECO:0000259" key="22">
    <source>
        <dbReference type="PROSITE" id="PS01033"/>
    </source>
</evidence>
<feature type="domain" description="FAD-binding FR-type" evidence="23">
    <location>
        <begin position="152"/>
        <end position="263"/>
    </location>
</feature>
<evidence type="ECO:0000256" key="2">
    <source>
        <dbReference type="ARBA" id="ARBA00001974"/>
    </source>
</evidence>
<keyword evidence="21" id="KW-0813">Transport</keyword>
<evidence type="ECO:0000313" key="24">
    <source>
        <dbReference type="EMBL" id="KYG29451.1"/>
    </source>
</evidence>
<comment type="cofactor">
    <cofactor evidence="2">
        <name>FAD</name>
        <dbReference type="ChEBI" id="CHEBI:57692"/>
    </cofactor>
</comment>
<dbReference type="InterPro" id="IPR039261">
    <property type="entry name" value="FNR_nucleotide-bd"/>
</dbReference>
<evidence type="ECO:0000313" key="25">
    <source>
        <dbReference type="Proteomes" id="UP000075806"/>
    </source>
</evidence>
<evidence type="ECO:0000259" key="23">
    <source>
        <dbReference type="PROSITE" id="PS51384"/>
    </source>
</evidence>
<keyword evidence="11" id="KW-0274">FAD</keyword>
<keyword evidence="14" id="KW-0408">Iron</keyword>
<dbReference type="EC" id="1.14.12.17" evidence="5"/>
<evidence type="ECO:0000256" key="16">
    <source>
        <dbReference type="ARBA" id="ARBA00030024"/>
    </source>
</evidence>
<dbReference type="GO" id="GO:0020037">
    <property type="term" value="F:heme binding"/>
    <property type="evidence" value="ECO:0007669"/>
    <property type="project" value="InterPro"/>
</dbReference>
<dbReference type="CDD" id="cd06184">
    <property type="entry name" value="flavohem_like_fad_nad_binding"/>
    <property type="match status" value="1"/>
</dbReference>
<dbReference type="InterPro" id="IPR017927">
    <property type="entry name" value="FAD-bd_FR_type"/>
</dbReference>
<evidence type="ECO:0000256" key="17">
    <source>
        <dbReference type="ARBA" id="ARBA00030929"/>
    </source>
</evidence>
<keyword evidence="12" id="KW-0521">NADP</keyword>
<comment type="catalytic activity">
    <reaction evidence="19">
        <text>2 nitric oxide + NADH + 2 O2 = 2 nitrate + NAD(+) + H(+)</text>
        <dbReference type="Rhea" id="RHEA:19469"/>
        <dbReference type="ChEBI" id="CHEBI:15378"/>
        <dbReference type="ChEBI" id="CHEBI:15379"/>
        <dbReference type="ChEBI" id="CHEBI:16480"/>
        <dbReference type="ChEBI" id="CHEBI:17632"/>
        <dbReference type="ChEBI" id="CHEBI:57540"/>
        <dbReference type="ChEBI" id="CHEBI:57945"/>
        <dbReference type="EC" id="1.14.12.17"/>
    </reaction>
</comment>
<dbReference type="InterPro" id="IPR001433">
    <property type="entry name" value="OxRdtase_FAD/NAD-bd"/>
</dbReference>
<dbReference type="PROSITE" id="PS51384">
    <property type="entry name" value="FAD_FR"/>
    <property type="match status" value="1"/>
</dbReference>
<comment type="similarity">
    <text evidence="4">Belongs to the globin family. Two-domain flavohemoproteins subfamily.</text>
</comment>
<evidence type="ECO:0000256" key="7">
    <source>
        <dbReference type="ARBA" id="ARBA00022617"/>
    </source>
</evidence>
<keyword evidence="7 21" id="KW-0349">Heme</keyword>
<dbReference type="PROSITE" id="PS01033">
    <property type="entry name" value="GLOBIN"/>
    <property type="match status" value="1"/>
</dbReference>
<keyword evidence="25" id="KW-1185">Reference proteome</keyword>
<dbReference type="GO" id="GO:0046872">
    <property type="term" value="F:metal ion binding"/>
    <property type="evidence" value="ECO:0007669"/>
    <property type="project" value="UniProtKB-KW"/>
</dbReference>
<dbReference type="NCBIfam" id="NF009805">
    <property type="entry name" value="PRK13289.1"/>
    <property type="match status" value="1"/>
</dbReference>
<dbReference type="RefSeq" id="WP_061949250.1">
    <property type="nucleotide sequence ID" value="NZ_LTAO01000023.1"/>
</dbReference>
<dbReference type="InterPro" id="IPR017938">
    <property type="entry name" value="Riboflavin_synthase-like_b-brl"/>
</dbReference>
<sequence>MLTEKTINIVKTTAPVLENYSQEIGERFYSLLFLKVPSLGNIFNQSNQKRGIQQGALAKSVYVIGAHVDQLESIRPMLKKIAQKHRALGVEADQYLIVGQTLLEAVKDVLGDVATEEIIEAWGAAYNEIAHLFIEMEKELYKGVEQQVGGWIDTRPFVVAKKVKESSVITSFYLTPQDGQPLPTFKPGQYITIKAEIDGEIYTHMRHYSLSDAPDKDYYRISVKREDAHDGNPNGVVSTYLHNKTSVGDTLLLTAPAGDFILKEPSRPTVFISGGVGITPMISMVKSLLQGSTNTEITFIHAAQNGDVHGMKEEIQSWAELSSNIRSYVCYSNPTEQDRQNNQYDKEGYIDLEWMQSLLAHYDHDFYICGPQPFMEAINELLKKWGVPDERRMNEWFTPNH</sequence>
<evidence type="ECO:0000256" key="15">
    <source>
        <dbReference type="ARBA" id="ARBA00023027"/>
    </source>
</evidence>
<dbReference type="Pfam" id="PF00970">
    <property type="entry name" value="FAD_binding_6"/>
    <property type="match status" value="1"/>
</dbReference>
<accession>A0A161PJH7</accession>
<evidence type="ECO:0000256" key="21">
    <source>
        <dbReference type="RuleBase" id="RU000356"/>
    </source>
</evidence>
<evidence type="ECO:0000256" key="12">
    <source>
        <dbReference type="ARBA" id="ARBA00022857"/>
    </source>
</evidence>
<evidence type="ECO:0000256" key="3">
    <source>
        <dbReference type="ARBA" id="ARBA00006401"/>
    </source>
</evidence>
<dbReference type="InterPro" id="IPR012292">
    <property type="entry name" value="Globin/Proto"/>
</dbReference>
<comment type="similarity">
    <text evidence="3">In the C-terminal section; belongs to the flavoprotein pyridine nucleotide cytochrome reductase family.</text>
</comment>
<evidence type="ECO:0000256" key="10">
    <source>
        <dbReference type="ARBA" id="ARBA00022723"/>
    </source>
</evidence>
<evidence type="ECO:0000256" key="5">
    <source>
        <dbReference type="ARBA" id="ARBA00012229"/>
    </source>
</evidence>
<dbReference type="OrthoDB" id="9801223at2"/>
<dbReference type="InterPro" id="IPR008333">
    <property type="entry name" value="Cbr1-like_FAD-bd_dom"/>
</dbReference>
<evidence type="ECO:0000256" key="8">
    <source>
        <dbReference type="ARBA" id="ARBA00022621"/>
    </source>
</evidence>
<dbReference type="InterPro" id="IPR009050">
    <property type="entry name" value="Globin-like_sf"/>
</dbReference>
<keyword evidence="10" id="KW-0479">Metal-binding</keyword>
<keyword evidence="9" id="KW-0285">Flavoprotein</keyword>
<keyword evidence="24" id="KW-0223">Dioxygenase</keyword>
<dbReference type="EMBL" id="LTAO01000023">
    <property type="protein sequence ID" value="KYG29451.1"/>
    <property type="molecule type" value="Genomic_DNA"/>
</dbReference>
<dbReference type="PANTHER" id="PTHR43396:SF3">
    <property type="entry name" value="FLAVOHEMOPROTEIN"/>
    <property type="match status" value="1"/>
</dbReference>
<evidence type="ECO:0000256" key="6">
    <source>
        <dbReference type="ARBA" id="ARBA00014637"/>
    </source>
</evidence>
<protein>
    <recommendedName>
        <fullName evidence="6">Flavohemoprotein</fullName>
        <ecNumber evidence="5">1.14.12.17</ecNumber>
    </recommendedName>
    <alternativeName>
        <fullName evidence="17">Flavohemoglobin</fullName>
    </alternativeName>
    <alternativeName>
        <fullName evidence="16">Hemoglobin-like protein</fullName>
    </alternativeName>
    <alternativeName>
        <fullName evidence="18">Nitric oxide dioxygenase</fullName>
    </alternativeName>
</protein>
<dbReference type="AlphaFoldDB" id="A0A161PJH7"/>
<feature type="domain" description="Globin" evidence="22">
    <location>
        <begin position="1"/>
        <end position="138"/>
    </location>
</feature>
<dbReference type="Proteomes" id="UP000075806">
    <property type="component" value="Unassembled WGS sequence"/>
</dbReference>
<evidence type="ECO:0000256" key="19">
    <source>
        <dbReference type="ARBA" id="ARBA00048649"/>
    </source>
</evidence>
<dbReference type="PRINTS" id="PR00371">
    <property type="entry name" value="FPNCR"/>
</dbReference>
<dbReference type="SUPFAM" id="SSF52343">
    <property type="entry name" value="Ferredoxin reductase-like, C-terminal NADP-linked domain"/>
    <property type="match status" value="1"/>
</dbReference>
<dbReference type="FunFam" id="3.40.50.80:FF:000010">
    <property type="entry name" value="Flavohemoprotein"/>
    <property type="match status" value="1"/>
</dbReference>
<evidence type="ECO:0000256" key="9">
    <source>
        <dbReference type="ARBA" id="ARBA00022630"/>
    </source>
</evidence>
<name>A0A161PJH7_9BACI</name>
<evidence type="ECO:0000256" key="18">
    <source>
        <dbReference type="ARBA" id="ARBA00033187"/>
    </source>
</evidence>
<dbReference type="FunFam" id="1.10.490.10:FF:000003">
    <property type="entry name" value="Flavohemoprotein"/>
    <property type="match status" value="1"/>
</dbReference>
<dbReference type="STRING" id="519424.AZF04_07975"/>
<dbReference type="GO" id="GO:0005344">
    <property type="term" value="F:oxygen carrier activity"/>
    <property type="evidence" value="ECO:0007669"/>
    <property type="project" value="UniProtKB-KW"/>
</dbReference>
<organism evidence="24 25">
    <name type="scientific">Alkalihalobacillus trypoxylicola</name>
    <dbReference type="NCBI Taxonomy" id="519424"/>
    <lineage>
        <taxon>Bacteria</taxon>
        <taxon>Bacillati</taxon>
        <taxon>Bacillota</taxon>
        <taxon>Bacilli</taxon>
        <taxon>Bacillales</taxon>
        <taxon>Bacillaceae</taxon>
        <taxon>Alkalihalobacillus</taxon>
    </lineage>
</organism>
<evidence type="ECO:0000256" key="20">
    <source>
        <dbReference type="ARBA" id="ARBA00049433"/>
    </source>
</evidence>
<dbReference type="PRINTS" id="PR00410">
    <property type="entry name" value="PHEHYDRXLASE"/>
</dbReference>
<dbReference type="PANTHER" id="PTHR43396">
    <property type="entry name" value="FLAVOHEMOPROTEIN"/>
    <property type="match status" value="1"/>
</dbReference>
<dbReference type="Pfam" id="PF00175">
    <property type="entry name" value="NAD_binding_1"/>
    <property type="match status" value="1"/>
</dbReference>
<dbReference type="Gene3D" id="1.10.490.10">
    <property type="entry name" value="Globins"/>
    <property type="match status" value="1"/>
</dbReference>
<dbReference type="Pfam" id="PF00042">
    <property type="entry name" value="Globin"/>
    <property type="match status" value="1"/>
</dbReference>
<reference evidence="24" key="1">
    <citation type="submission" date="2016-02" db="EMBL/GenBank/DDBJ databases">
        <title>Genome sequence of Bacillus trypoxylicola KCTC 13244(T).</title>
        <authorList>
            <person name="Jeong H."/>
            <person name="Park S.-H."/>
            <person name="Choi S.-K."/>
        </authorList>
    </citation>
    <scope>NUCLEOTIDE SEQUENCE [LARGE SCALE GENOMIC DNA]</scope>
    <source>
        <strain evidence="24">KCTC 13244</strain>
    </source>
</reference>
<proteinExistence type="inferred from homology"/>
<evidence type="ECO:0000256" key="1">
    <source>
        <dbReference type="ARBA" id="ARBA00001970"/>
    </source>
</evidence>
<dbReference type="SUPFAM" id="SSF63380">
    <property type="entry name" value="Riboflavin synthase domain-like"/>
    <property type="match status" value="1"/>
</dbReference>
<dbReference type="GO" id="GO:0046210">
    <property type="term" value="P:nitric oxide catabolic process"/>
    <property type="evidence" value="ECO:0007669"/>
    <property type="project" value="TreeGrafter"/>
</dbReference>
<comment type="catalytic activity">
    <reaction evidence="20">
        <text>2 nitric oxide + NADPH + 2 O2 = 2 nitrate + NADP(+) + H(+)</text>
        <dbReference type="Rhea" id="RHEA:19465"/>
        <dbReference type="ChEBI" id="CHEBI:15378"/>
        <dbReference type="ChEBI" id="CHEBI:15379"/>
        <dbReference type="ChEBI" id="CHEBI:16480"/>
        <dbReference type="ChEBI" id="CHEBI:17632"/>
        <dbReference type="ChEBI" id="CHEBI:57783"/>
        <dbReference type="ChEBI" id="CHEBI:58349"/>
        <dbReference type="EC" id="1.14.12.17"/>
    </reaction>
</comment>
<dbReference type="GO" id="GO:0019825">
    <property type="term" value="F:oxygen binding"/>
    <property type="evidence" value="ECO:0007669"/>
    <property type="project" value="InterPro"/>
</dbReference>
<dbReference type="InterPro" id="IPR001709">
    <property type="entry name" value="Flavoprot_Pyr_Nucl_cyt_Rdtase"/>
</dbReference>
<dbReference type="FunFam" id="2.40.30.10:FF:000034">
    <property type="entry name" value="Flavohemoprotein"/>
    <property type="match status" value="1"/>
</dbReference>
<dbReference type="GO" id="GO:0008941">
    <property type="term" value="F:nitric oxide dioxygenase NAD(P)H activity"/>
    <property type="evidence" value="ECO:0007669"/>
    <property type="project" value="UniProtKB-EC"/>
</dbReference>
<evidence type="ECO:0000256" key="11">
    <source>
        <dbReference type="ARBA" id="ARBA00022827"/>
    </source>
</evidence>
<dbReference type="SUPFAM" id="SSF46458">
    <property type="entry name" value="Globin-like"/>
    <property type="match status" value="1"/>
</dbReference>
<keyword evidence="13" id="KW-0560">Oxidoreductase</keyword>
<dbReference type="Gene3D" id="3.40.50.80">
    <property type="entry name" value="Nucleotide-binding domain of ferredoxin-NADP reductase (FNR) module"/>
    <property type="match status" value="1"/>
</dbReference>
<evidence type="ECO:0000256" key="14">
    <source>
        <dbReference type="ARBA" id="ARBA00023004"/>
    </source>
</evidence>
<dbReference type="GO" id="GO:0071500">
    <property type="term" value="P:cellular response to nitrosative stress"/>
    <property type="evidence" value="ECO:0007669"/>
    <property type="project" value="TreeGrafter"/>
</dbReference>
<dbReference type="Gene3D" id="2.40.30.10">
    <property type="entry name" value="Translation factors"/>
    <property type="match status" value="1"/>
</dbReference>
<evidence type="ECO:0000256" key="13">
    <source>
        <dbReference type="ARBA" id="ARBA00023002"/>
    </source>
</evidence>
<comment type="caution">
    <text evidence="24">The sequence shown here is derived from an EMBL/GenBank/DDBJ whole genome shotgun (WGS) entry which is preliminary data.</text>
</comment>
<dbReference type="GO" id="GO:0071949">
    <property type="term" value="F:FAD binding"/>
    <property type="evidence" value="ECO:0007669"/>
    <property type="project" value="TreeGrafter"/>
</dbReference>
<keyword evidence="8 21" id="KW-0561">Oxygen transport</keyword>
<evidence type="ECO:0000256" key="4">
    <source>
        <dbReference type="ARBA" id="ARBA00008414"/>
    </source>
</evidence>
<gene>
    <name evidence="24" type="ORF">AZF04_07975</name>
</gene>